<sequence>HGDVSVMGPLIIPPTQMHPDAVPLPQHPHNLESLGESGNPGSLGFLKSGEGRGVVSQSVNHGGSAATDYVQGGQLFRQQDGVVERQEEQGQQLQPLMAERLDMAGSTCT</sequence>
<feature type="region of interest" description="Disordered" evidence="1">
    <location>
        <begin position="24"/>
        <end position="49"/>
    </location>
</feature>
<feature type="non-terminal residue" evidence="2">
    <location>
        <position position="1"/>
    </location>
</feature>
<dbReference type="EMBL" id="UINC01052179">
    <property type="protein sequence ID" value="SVB67211.1"/>
    <property type="molecule type" value="Genomic_DNA"/>
</dbReference>
<proteinExistence type="predicted"/>
<evidence type="ECO:0000256" key="1">
    <source>
        <dbReference type="SAM" id="MobiDB-lite"/>
    </source>
</evidence>
<evidence type="ECO:0000313" key="2">
    <source>
        <dbReference type="EMBL" id="SVB67211.1"/>
    </source>
</evidence>
<reference evidence="2" key="1">
    <citation type="submission" date="2018-05" db="EMBL/GenBank/DDBJ databases">
        <authorList>
            <person name="Lanie J.A."/>
            <person name="Ng W.-L."/>
            <person name="Kazmierczak K.M."/>
            <person name="Andrzejewski T.M."/>
            <person name="Davidsen T.M."/>
            <person name="Wayne K.J."/>
            <person name="Tettelin H."/>
            <person name="Glass J.I."/>
            <person name="Rusch D."/>
            <person name="Podicherti R."/>
            <person name="Tsui H.-C.T."/>
            <person name="Winkler M.E."/>
        </authorList>
    </citation>
    <scope>NUCLEOTIDE SEQUENCE</scope>
</reference>
<accession>A0A382FZ51</accession>
<organism evidence="2">
    <name type="scientific">marine metagenome</name>
    <dbReference type="NCBI Taxonomy" id="408172"/>
    <lineage>
        <taxon>unclassified sequences</taxon>
        <taxon>metagenomes</taxon>
        <taxon>ecological metagenomes</taxon>
    </lineage>
</organism>
<dbReference type="AlphaFoldDB" id="A0A382FZ51"/>
<gene>
    <name evidence="2" type="ORF">METZ01_LOCUS220065</name>
</gene>
<name>A0A382FZ51_9ZZZZ</name>
<protein>
    <submittedName>
        <fullName evidence="2">Uncharacterized protein</fullName>
    </submittedName>
</protein>